<reference evidence="2" key="1">
    <citation type="journal article" date="2022" name="bioRxiv">
        <title>Sequencing and chromosome-scale assembly of the giantPleurodeles waltlgenome.</title>
        <authorList>
            <person name="Brown T."/>
            <person name="Elewa A."/>
            <person name="Iarovenko S."/>
            <person name="Subramanian E."/>
            <person name="Araus A.J."/>
            <person name="Petzold A."/>
            <person name="Susuki M."/>
            <person name="Suzuki K.-i.T."/>
            <person name="Hayashi T."/>
            <person name="Toyoda A."/>
            <person name="Oliveira C."/>
            <person name="Osipova E."/>
            <person name="Leigh N.D."/>
            <person name="Simon A."/>
            <person name="Yun M.H."/>
        </authorList>
    </citation>
    <scope>NUCLEOTIDE SEQUENCE</scope>
    <source>
        <strain evidence="2">20211129_DDA</strain>
        <tissue evidence="2">Liver</tissue>
    </source>
</reference>
<proteinExistence type="predicted"/>
<feature type="compositionally biased region" description="Polar residues" evidence="1">
    <location>
        <begin position="24"/>
        <end position="48"/>
    </location>
</feature>
<organism evidence="2 3">
    <name type="scientific">Pleurodeles waltl</name>
    <name type="common">Iberian ribbed newt</name>
    <dbReference type="NCBI Taxonomy" id="8319"/>
    <lineage>
        <taxon>Eukaryota</taxon>
        <taxon>Metazoa</taxon>
        <taxon>Chordata</taxon>
        <taxon>Craniata</taxon>
        <taxon>Vertebrata</taxon>
        <taxon>Euteleostomi</taxon>
        <taxon>Amphibia</taxon>
        <taxon>Batrachia</taxon>
        <taxon>Caudata</taxon>
        <taxon>Salamandroidea</taxon>
        <taxon>Salamandridae</taxon>
        <taxon>Pleurodelinae</taxon>
        <taxon>Pleurodeles</taxon>
    </lineage>
</organism>
<feature type="compositionally biased region" description="Low complexity" evidence="1">
    <location>
        <begin position="58"/>
        <end position="81"/>
    </location>
</feature>
<dbReference type="EMBL" id="JANPWB010000009">
    <property type="protein sequence ID" value="KAJ1155862.1"/>
    <property type="molecule type" value="Genomic_DNA"/>
</dbReference>
<evidence type="ECO:0000313" key="3">
    <source>
        <dbReference type="Proteomes" id="UP001066276"/>
    </source>
</evidence>
<dbReference type="Proteomes" id="UP001066276">
    <property type="component" value="Chromosome 5"/>
</dbReference>
<sequence length="126" mass="12824">MTHSREAEPENDAQPDLRKKLTPGSENGANTSVFNQNTQNKQQSSRAATGSHGGDSNPAYTQTQKPAATTAATTTPAGTPKAAHEAGEDIPPKNNPSGPQGTQHHTEVPVGLAGHSAAASAAAAKH</sequence>
<keyword evidence="3" id="KW-1185">Reference proteome</keyword>
<feature type="compositionally biased region" description="Basic and acidic residues" evidence="1">
    <location>
        <begin position="82"/>
        <end position="91"/>
    </location>
</feature>
<evidence type="ECO:0000313" key="2">
    <source>
        <dbReference type="EMBL" id="KAJ1155862.1"/>
    </source>
</evidence>
<protein>
    <submittedName>
        <fullName evidence="2">Uncharacterized protein</fullName>
    </submittedName>
</protein>
<dbReference type="AlphaFoldDB" id="A0AAV7RTI6"/>
<feature type="region of interest" description="Disordered" evidence="1">
    <location>
        <begin position="1"/>
        <end position="126"/>
    </location>
</feature>
<feature type="compositionally biased region" description="Low complexity" evidence="1">
    <location>
        <begin position="116"/>
        <end position="126"/>
    </location>
</feature>
<comment type="caution">
    <text evidence="2">The sequence shown here is derived from an EMBL/GenBank/DDBJ whole genome shotgun (WGS) entry which is preliminary data.</text>
</comment>
<gene>
    <name evidence="2" type="ORF">NDU88_008587</name>
</gene>
<accession>A0AAV7RTI6</accession>
<evidence type="ECO:0000256" key="1">
    <source>
        <dbReference type="SAM" id="MobiDB-lite"/>
    </source>
</evidence>
<name>A0AAV7RTI6_PLEWA</name>